<dbReference type="Pfam" id="PF01541">
    <property type="entry name" value="GIY-YIG"/>
    <property type="match status" value="1"/>
</dbReference>
<evidence type="ECO:0000259" key="2">
    <source>
        <dbReference type="PROSITE" id="PS50164"/>
    </source>
</evidence>
<evidence type="ECO:0000313" key="3">
    <source>
        <dbReference type="EMBL" id="TRW22162.1"/>
    </source>
</evidence>
<dbReference type="CDD" id="cd10448">
    <property type="entry name" value="GIY-YIG_unchar_3"/>
    <property type="match status" value="1"/>
</dbReference>
<dbReference type="EMBL" id="VJVZ01000014">
    <property type="protein sequence ID" value="TRW22162.1"/>
    <property type="molecule type" value="Genomic_DNA"/>
</dbReference>
<accession>A0A552UVB2</accession>
<evidence type="ECO:0000313" key="4">
    <source>
        <dbReference type="Proteomes" id="UP000320643"/>
    </source>
</evidence>
<protein>
    <submittedName>
        <fullName evidence="3">GIY-YIG nuclease family protein</fullName>
    </submittedName>
</protein>
<feature type="domain" description="GIY-YIG" evidence="2">
    <location>
        <begin position="2"/>
        <end position="79"/>
    </location>
</feature>
<dbReference type="Gene3D" id="3.40.1440.10">
    <property type="entry name" value="GIY-YIG endonuclease"/>
    <property type="match status" value="1"/>
</dbReference>
<proteinExistence type="inferred from homology"/>
<dbReference type="OrthoDB" id="9807770at2"/>
<sequence>MKPGYVYIITNEYNTTLYIGVTSDLHQRIKEHKEKRHINSFSARFNLNKLVYFETFQMIEDAITREKQLKAGSKAKKVGLIVSINPEWKDLYFEIENHL</sequence>
<gene>
    <name evidence="3" type="ORF">FMM05_18410</name>
</gene>
<dbReference type="SMART" id="SM00465">
    <property type="entry name" value="GIYc"/>
    <property type="match status" value="1"/>
</dbReference>
<dbReference type="SUPFAM" id="SSF82771">
    <property type="entry name" value="GIY-YIG endonuclease"/>
    <property type="match status" value="1"/>
</dbReference>
<dbReference type="InterPro" id="IPR050190">
    <property type="entry name" value="UPF0213_domain"/>
</dbReference>
<dbReference type="PANTHER" id="PTHR34477">
    <property type="entry name" value="UPF0213 PROTEIN YHBQ"/>
    <property type="match status" value="1"/>
</dbReference>
<evidence type="ECO:0000256" key="1">
    <source>
        <dbReference type="ARBA" id="ARBA00007435"/>
    </source>
</evidence>
<dbReference type="PROSITE" id="PS50164">
    <property type="entry name" value="GIY_YIG"/>
    <property type="match status" value="1"/>
</dbReference>
<keyword evidence="4" id="KW-1185">Reference proteome</keyword>
<dbReference type="InterPro" id="IPR035901">
    <property type="entry name" value="GIY-YIG_endonuc_sf"/>
</dbReference>
<comment type="similarity">
    <text evidence="1">Belongs to the UPF0213 family.</text>
</comment>
<name>A0A552UVB2_9FLAO</name>
<dbReference type="InterPro" id="IPR000305">
    <property type="entry name" value="GIY-YIG_endonuc"/>
</dbReference>
<organism evidence="3 4">
    <name type="scientific">Flavobacterium zepuense</name>
    <dbReference type="NCBI Taxonomy" id="2593302"/>
    <lineage>
        <taxon>Bacteria</taxon>
        <taxon>Pseudomonadati</taxon>
        <taxon>Bacteroidota</taxon>
        <taxon>Flavobacteriia</taxon>
        <taxon>Flavobacteriales</taxon>
        <taxon>Flavobacteriaceae</taxon>
        <taxon>Flavobacterium</taxon>
    </lineage>
</organism>
<dbReference type="PANTHER" id="PTHR34477:SF5">
    <property type="entry name" value="BSL5627 PROTEIN"/>
    <property type="match status" value="1"/>
</dbReference>
<reference evidence="3 4" key="1">
    <citation type="submission" date="2019-07" db="EMBL/GenBank/DDBJ databases">
        <title>Flavobacterium sp. nov., isolated from glacier ice.</title>
        <authorList>
            <person name="Liu Q."/>
            <person name="Xin Y.-H."/>
        </authorList>
    </citation>
    <scope>NUCLEOTIDE SEQUENCE [LARGE SCALE GENOMIC DNA]</scope>
    <source>
        <strain evidence="3 4">ZT4R6</strain>
    </source>
</reference>
<dbReference type="AlphaFoldDB" id="A0A552UVB2"/>
<dbReference type="RefSeq" id="WP_143374899.1">
    <property type="nucleotide sequence ID" value="NZ_VJVZ01000014.1"/>
</dbReference>
<dbReference type="Proteomes" id="UP000320643">
    <property type="component" value="Unassembled WGS sequence"/>
</dbReference>
<comment type="caution">
    <text evidence="3">The sequence shown here is derived from an EMBL/GenBank/DDBJ whole genome shotgun (WGS) entry which is preliminary data.</text>
</comment>